<gene>
    <name evidence="1" type="ORF">RCOM_1146620</name>
</gene>
<protein>
    <submittedName>
        <fullName evidence="1">Uncharacterized protein</fullName>
    </submittedName>
</protein>
<dbReference type="AlphaFoldDB" id="B9SWQ6"/>
<dbReference type="InParanoid" id="B9SWQ6"/>
<dbReference type="Proteomes" id="UP000008311">
    <property type="component" value="Unassembled WGS sequence"/>
</dbReference>
<organism evidence="1 2">
    <name type="scientific">Ricinus communis</name>
    <name type="common">Castor bean</name>
    <dbReference type="NCBI Taxonomy" id="3988"/>
    <lineage>
        <taxon>Eukaryota</taxon>
        <taxon>Viridiplantae</taxon>
        <taxon>Streptophyta</taxon>
        <taxon>Embryophyta</taxon>
        <taxon>Tracheophyta</taxon>
        <taxon>Spermatophyta</taxon>
        <taxon>Magnoliopsida</taxon>
        <taxon>eudicotyledons</taxon>
        <taxon>Gunneridae</taxon>
        <taxon>Pentapetalae</taxon>
        <taxon>rosids</taxon>
        <taxon>fabids</taxon>
        <taxon>Malpighiales</taxon>
        <taxon>Euphorbiaceae</taxon>
        <taxon>Acalyphoideae</taxon>
        <taxon>Acalypheae</taxon>
        <taxon>Ricinus</taxon>
    </lineage>
</organism>
<evidence type="ECO:0000313" key="2">
    <source>
        <dbReference type="Proteomes" id="UP000008311"/>
    </source>
</evidence>
<dbReference type="EMBL" id="EQ974209">
    <property type="protein sequence ID" value="EEF31956.1"/>
    <property type="molecule type" value="Genomic_DNA"/>
</dbReference>
<keyword evidence="2" id="KW-1185">Reference proteome</keyword>
<accession>B9SWQ6</accession>
<proteinExistence type="predicted"/>
<name>B9SWQ6_RICCO</name>
<reference evidence="2" key="1">
    <citation type="journal article" date="2010" name="Nat. Biotechnol.">
        <title>Draft genome sequence of the oilseed species Ricinus communis.</title>
        <authorList>
            <person name="Chan A.P."/>
            <person name="Crabtree J."/>
            <person name="Zhao Q."/>
            <person name="Lorenzi H."/>
            <person name="Orvis J."/>
            <person name="Puiu D."/>
            <person name="Melake-Berhan A."/>
            <person name="Jones K.M."/>
            <person name="Redman J."/>
            <person name="Chen G."/>
            <person name="Cahoon E.B."/>
            <person name="Gedil M."/>
            <person name="Stanke M."/>
            <person name="Haas B.J."/>
            <person name="Wortman J.R."/>
            <person name="Fraser-Liggett C.M."/>
            <person name="Ravel J."/>
            <person name="Rabinowicz P.D."/>
        </authorList>
    </citation>
    <scope>NUCLEOTIDE SEQUENCE [LARGE SCALE GENOMIC DNA]</scope>
    <source>
        <strain evidence="2">cv. Hale</strain>
    </source>
</reference>
<sequence length="56" mass="6605">MMLDGNATRIFNGMLIEDSHPEATQKNSRAILLVFDRGSLRFKRLARRRELWRCRG</sequence>
<evidence type="ECO:0000313" key="1">
    <source>
        <dbReference type="EMBL" id="EEF31956.1"/>
    </source>
</evidence>